<name>A0A4V2NMD4_9GAMM</name>
<dbReference type="EC" id="2.7.8.5" evidence="5 16"/>
<comment type="caution">
    <text evidence="19">The sequence shown here is derived from an EMBL/GenBank/DDBJ whole genome shotgun (WGS) entry which is preliminary data.</text>
</comment>
<dbReference type="Proteomes" id="UP000291822">
    <property type="component" value="Unassembled WGS sequence"/>
</dbReference>
<keyword evidence="12 18" id="KW-0472">Membrane</keyword>
<dbReference type="FunFam" id="1.20.120.1760:FF:000008">
    <property type="entry name" value="CDP-diacylglycerol--glycerol-3-phosphate 3-phosphatidyltransferase 2"/>
    <property type="match status" value="1"/>
</dbReference>
<keyword evidence="9 18" id="KW-0812">Transmembrane</keyword>
<dbReference type="GO" id="GO:0050793">
    <property type="term" value="P:regulation of developmental process"/>
    <property type="evidence" value="ECO:0007669"/>
    <property type="project" value="UniProtKB-ARBA"/>
</dbReference>
<evidence type="ECO:0000256" key="13">
    <source>
        <dbReference type="ARBA" id="ARBA00023209"/>
    </source>
</evidence>
<evidence type="ECO:0000256" key="7">
    <source>
        <dbReference type="ARBA" id="ARBA00022516"/>
    </source>
</evidence>
<evidence type="ECO:0000256" key="16">
    <source>
        <dbReference type="NCBIfam" id="TIGR00560"/>
    </source>
</evidence>
<evidence type="ECO:0000256" key="9">
    <source>
        <dbReference type="ARBA" id="ARBA00022692"/>
    </source>
</evidence>
<evidence type="ECO:0000256" key="4">
    <source>
        <dbReference type="ARBA" id="ARBA00010441"/>
    </source>
</evidence>
<keyword evidence="20" id="KW-1185">Reference proteome</keyword>
<comment type="catalytic activity">
    <reaction evidence="15">
        <text>a CDP-1,2-diacyl-sn-glycerol + sn-glycerol 3-phosphate = a 1,2-diacyl-sn-glycero-3-phospho-(1'-sn-glycero-3'-phosphate) + CMP + H(+)</text>
        <dbReference type="Rhea" id="RHEA:12593"/>
        <dbReference type="ChEBI" id="CHEBI:15378"/>
        <dbReference type="ChEBI" id="CHEBI:57597"/>
        <dbReference type="ChEBI" id="CHEBI:58332"/>
        <dbReference type="ChEBI" id="CHEBI:60110"/>
        <dbReference type="ChEBI" id="CHEBI:60377"/>
        <dbReference type="EC" id="2.7.8.5"/>
    </reaction>
</comment>
<accession>A0A4V2NMD4</accession>
<comment type="subcellular location">
    <subcellularLocation>
        <location evidence="2">Membrane</location>
        <topology evidence="2">Multi-pass membrane protein</topology>
    </subcellularLocation>
</comment>
<evidence type="ECO:0000313" key="19">
    <source>
        <dbReference type="EMBL" id="TCI12857.1"/>
    </source>
</evidence>
<dbReference type="GO" id="GO:0008444">
    <property type="term" value="F:CDP-diacylglycerol-glycerol-3-phosphate 3-phosphatidyltransferase activity"/>
    <property type="evidence" value="ECO:0007669"/>
    <property type="project" value="UniProtKB-UniRule"/>
</dbReference>
<gene>
    <name evidence="19" type="primary">pgsA</name>
    <name evidence="19" type="ORF">EZM97_05905</name>
</gene>
<evidence type="ECO:0000256" key="17">
    <source>
        <dbReference type="RuleBase" id="RU003750"/>
    </source>
</evidence>
<evidence type="ECO:0000256" key="3">
    <source>
        <dbReference type="ARBA" id="ARBA00005042"/>
    </source>
</evidence>
<dbReference type="NCBIfam" id="TIGR00560">
    <property type="entry name" value="pgsA"/>
    <property type="match status" value="1"/>
</dbReference>
<evidence type="ECO:0000256" key="18">
    <source>
        <dbReference type="SAM" id="Phobius"/>
    </source>
</evidence>
<keyword evidence="7" id="KW-0444">Lipid biosynthesis</keyword>
<dbReference type="RefSeq" id="WP_131150364.1">
    <property type="nucleotide sequence ID" value="NZ_SJTG01000001.1"/>
</dbReference>
<evidence type="ECO:0000256" key="6">
    <source>
        <dbReference type="ARBA" id="ARBA00014944"/>
    </source>
</evidence>
<keyword evidence="8 17" id="KW-0808">Transferase</keyword>
<dbReference type="InterPro" id="IPR000462">
    <property type="entry name" value="CDP-OH_P_trans"/>
</dbReference>
<evidence type="ECO:0000256" key="14">
    <source>
        <dbReference type="ARBA" id="ARBA00023264"/>
    </source>
</evidence>
<sequence length="209" mass="23055">MHINLPTWLTLFRVALLPVMVVVFYWQFPGHNITAAIVFILAAITDWLDGYLARRLNQTSAFGAFLDPVADKLMVAVTLFLLVEAHRGGWPGIVMAVTAAIIVGREISVSALREWMAEIGMRAAVKVAFVGKLKTAMQMVALVVLIVQHEKSAEALRLYHIGEGLLVIAGVLTIWSGFYYLRAAWPMMRGEPPHRDGVETDSTSHSTNA</sequence>
<keyword evidence="10 18" id="KW-1133">Transmembrane helix</keyword>
<dbReference type="EMBL" id="SJTG01000001">
    <property type="protein sequence ID" value="TCI12857.1"/>
    <property type="molecule type" value="Genomic_DNA"/>
</dbReference>
<dbReference type="GO" id="GO:0005737">
    <property type="term" value="C:cytoplasm"/>
    <property type="evidence" value="ECO:0007669"/>
    <property type="project" value="UniProtKB-ARBA"/>
</dbReference>
<keyword evidence="11" id="KW-0443">Lipid metabolism</keyword>
<dbReference type="GO" id="GO:0046474">
    <property type="term" value="P:glycerophospholipid biosynthetic process"/>
    <property type="evidence" value="ECO:0007669"/>
    <property type="project" value="TreeGrafter"/>
</dbReference>
<evidence type="ECO:0000256" key="12">
    <source>
        <dbReference type="ARBA" id="ARBA00023136"/>
    </source>
</evidence>
<dbReference type="Gene3D" id="1.20.120.1760">
    <property type="match status" value="1"/>
</dbReference>
<dbReference type="GO" id="GO:0005886">
    <property type="term" value="C:plasma membrane"/>
    <property type="evidence" value="ECO:0007669"/>
    <property type="project" value="TreeGrafter"/>
</dbReference>
<feature type="transmembrane region" description="Helical" evidence="18">
    <location>
        <begin position="7"/>
        <end position="27"/>
    </location>
</feature>
<evidence type="ECO:0000256" key="10">
    <source>
        <dbReference type="ARBA" id="ARBA00022989"/>
    </source>
</evidence>
<organism evidence="19 20">
    <name type="scientific">Dyella soli</name>
    <dbReference type="NCBI Taxonomy" id="522319"/>
    <lineage>
        <taxon>Bacteria</taxon>
        <taxon>Pseudomonadati</taxon>
        <taxon>Pseudomonadota</taxon>
        <taxon>Gammaproteobacteria</taxon>
        <taxon>Lysobacterales</taxon>
        <taxon>Rhodanobacteraceae</taxon>
        <taxon>Dyella</taxon>
    </lineage>
</organism>
<feature type="transmembrane region" description="Helical" evidence="18">
    <location>
        <begin position="159"/>
        <end position="181"/>
    </location>
</feature>
<evidence type="ECO:0000256" key="5">
    <source>
        <dbReference type="ARBA" id="ARBA00013170"/>
    </source>
</evidence>
<feature type="transmembrane region" description="Helical" evidence="18">
    <location>
        <begin position="124"/>
        <end position="147"/>
    </location>
</feature>
<proteinExistence type="inferred from homology"/>
<protein>
    <recommendedName>
        <fullName evidence="6 16">CDP-diacylglycerol--glycerol-3-phosphate 3-phosphatidyltransferase</fullName>
        <ecNumber evidence="5 16">2.7.8.5</ecNumber>
    </recommendedName>
</protein>
<keyword evidence="14" id="KW-1208">Phospholipid metabolism</keyword>
<evidence type="ECO:0000256" key="15">
    <source>
        <dbReference type="ARBA" id="ARBA00048586"/>
    </source>
</evidence>
<evidence type="ECO:0000256" key="2">
    <source>
        <dbReference type="ARBA" id="ARBA00004141"/>
    </source>
</evidence>
<evidence type="ECO:0000313" key="20">
    <source>
        <dbReference type="Proteomes" id="UP000291822"/>
    </source>
</evidence>
<dbReference type="PIRSF" id="PIRSF000847">
    <property type="entry name" value="Phos_ph_gly_syn"/>
    <property type="match status" value="1"/>
</dbReference>
<evidence type="ECO:0000256" key="8">
    <source>
        <dbReference type="ARBA" id="ARBA00022679"/>
    </source>
</evidence>
<evidence type="ECO:0000256" key="11">
    <source>
        <dbReference type="ARBA" id="ARBA00023098"/>
    </source>
</evidence>
<comment type="similarity">
    <text evidence="4 17">Belongs to the CDP-alcohol phosphatidyltransferase class-I family.</text>
</comment>
<keyword evidence="13" id="KW-0594">Phospholipid biosynthesis</keyword>
<dbReference type="Pfam" id="PF01066">
    <property type="entry name" value="CDP-OH_P_transf"/>
    <property type="match status" value="1"/>
</dbReference>
<dbReference type="PROSITE" id="PS00379">
    <property type="entry name" value="CDP_ALCOHOL_P_TRANSF"/>
    <property type="match status" value="1"/>
</dbReference>
<feature type="transmembrane region" description="Helical" evidence="18">
    <location>
        <begin position="33"/>
        <end position="52"/>
    </location>
</feature>
<dbReference type="InterPro" id="IPR043130">
    <property type="entry name" value="CDP-OH_PTrfase_TM_dom"/>
</dbReference>
<dbReference type="GO" id="GO:0036094">
    <property type="term" value="F:small molecule binding"/>
    <property type="evidence" value="ECO:0007669"/>
    <property type="project" value="UniProtKB-ARBA"/>
</dbReference>
<dbReference type="InterPro" id="IPR050324">
    <property type="entry name" value="CDP-alcohol_PTase-I"/>
</dbReference>
<dbReference type="InterPro" id="IPR048254">
    <property type="entry name" value="CDP_ALCOHOL_P_TRANSF_CS"/>
</dbReference>
<comment type="cofactor">
    <cofactor evidence="1">
        <name>Mn(2+)</name>
        <dbReference type="ChEBI" id="CHEBI:29035"/>
    </cofactor>
</comment>
<dbReference type="PANTHER" id="PTHR14269:SF62">
    <property type="entry name" value="CDP-DIACYLGLYCEROL--GLYCEROL-3-PHOSPHATE 3-PHOSPHATIDYLTRANSFERASE 1, CHLOROPLASTIC"/>
    <property type="match status" value="1"/>
</dbReference>
<feature type="transmembrane region" description="Helical" evidence="18">
    <location>
        <begin position="64"/>
        <end position="83"/>
    </location>
</feature>
<feature type="transmembrane region" description="Helical" evidence="18">
    <location>
        <begin position="89"/>
        <end position="112"/>
    </location>
</feature>
<dbReference type="InterPro" id="IPR004570">
    <property type="entry name" value="Phosphatidylglycerol_P_synth"/>
</dbReference>
<comment type="pathway">
    <text evidence="3">Phospholipid metabolism; phosphatidylglycerol biosynthesis; phosphatidylglycerol from CDP-diacylglycerol: step 1/2.</text>
</comment>
<dbReference type="PANTHER" id="PTHR14269">
    <property type="entry name" value="CDP-DIACYLGLYCEROL--GLYCEROL-3-PHOSPHATE 3-PHOSPHATIDYLTRANSFERASE-RELATED"/>
    <property type="match status" value="1"/>
</dbReference>
<evidence type="ECO:0000256" key="1">
    <source>
        <dbReference type="ARBA" id="ARBA00001936"/>
    </source>
</evidence>
<reference evidence="19 20" key="1">
    <citation type="submission" date="2019-02" db="EMBL/GenBank/DDBJ databases">
        <title>Dyella amyloliquefaciens sp. nov., isolated from forest soil.</title>
        <authorList>
            <person name="Gao Z.-H."/>
            <person name="Qiu L.-H."/>
        </authorList>
    </citation>
    <scope>NUCLEOTIDE SEQUENCE [LARGE SCALE GENOMIC DNA]</scope>
    <source>
        <strain evidence="19 20">KACC 12747</strain>
    </source>
</reference>
<dbReference type="AlphaFoldDB" id="A0A4V2NMD4"/>